<dbReference type="InterPro" id="IPR036844">
    <property type="entry name" value="Hint_dom_sf"/>
</dbReference>
<dbReference type="Gene3D" id="2.170.16.10">
    <property type="entry name" value="Hedgehog/Intein (Hint) domain"/>
    <property type="match status" value="1"/>
</dbReference>
<sequence length="224" mass="25084">MTPDRAATIHASNGDQTNQRETLFVQGQGWTAAGELQPGDLVSTATGEWLPVQAVTDTHQSVTVYNFRVSEYHTYFIAPADLAFDVWVHNACNAPLAAVDGAHHLDDFIDDLVDGWRTHQAAQRSAINVIENHHLVSNKMLSALDDVGFAGGHALRNRRSLQYMSSPGGHVGYEDWHRIMDDDMVRYIRQQGPDLTENALLQHIHNYYQQPELSWRIPGVNLGF</sequence>
<name>A0A9X2JGL2_9BACT</name>
<reference evidence="1" key="1">
    <citation type="submission" date="2022-06" db="EMBL/GenBank/DDBJ databases">
        <title>Aeoliella straminimaris, a novel planctomycete from sediments.</title>
        <authorList>
            <person name="Vitorino I.R."/>
            <person name="Lage O.M."/>
        </authorList>
    </citation>
    <scope>NUCLEOTIDE SEQUENCE</scope>
    <source>
        <strain evidence="1">ICT_H6.2</strain>
    </source>
</reference>
<dbReference type="Proteomes" id="UP001155241">
    <property type="component" value="Unassembled WGS sequence"/>
</dbReference>
<comment type="caution">
    <text evidence="1">The sequence shown here is derived from an EMBL/GenBank/DDBJ whole genome shotgun (WGS) entry which is preliminary data.</text>
</comment>
<protein>
    <submittedName>
        <fullName evidence="1">HINT domain-containing protein</fullName>
    </submittedName>
</protein>
<dbReference type="SUPFAM" id="SSF51294">
    <property type="entry name" value="Hedgehog/intein (Hint) domain"/>
    <property type="match status" value="1"/>
</dbReference>
<evidence type="ECO:0000313" key="2">
    <source>
        <dbReference type="Proteomes" id="UP001155241"/>
    </source>
</evidence>
<dbReference type="EMBL" id="JAMXLR010000036">
    <property type="protein sequence ID" value="MCO6044517.1"/>
    <property type="molecule type" value="Genomic_DNA"/>
</dbReference>
<proteinExistence type="predicted"/>
<dbReference type="AlphaFoldDB" id="A0A9X2JGL2"/>
<dbReference type="CDD" id="cd00081">
    <property type="entry name" value="Hint"/>
    <property type="match status" value="1"/>
</dbReference>
<organism evidence="1 2">
    <name type="scientific">Aeoliella straminimaris</name>
    <dbReference type="NCBI Taxonomy" id="2954799"/>
    <lineage>
        <taxon>Bacteria</taxon>
        <taxon>Pseudomonadati</taxon>
        <taxon>Planctomycetota</taxon>
        <taxon>Planctomycetia</taxon>
        <taxon>Pirellulales</taxon>
        <taxon>Lacipirellulaceae</taxon>
        <taxon>Aeoliella</taxon>
    </lineage>
</organism>
<gene>
    <name evidence="1" type="ORF">NG895_11430</name>
</gene>
<accession>A0A9X2JGL2</accession>
<keyword evidence="2" id="KW-1185">Reference proteome</keyword>
<dbReference type="Pfam" id="PF07591">
    <property type="entry name" value="PT-HINT"/>
    <property type="match status" value="1"/>
</dbReference>
<evidence type="ECO:0000313" key="1">
    <source>
        <dbReference type="EMBL" id="MCO6044517.1"/>
    </source>
</evidence>
<dbReference type="RefSeq" id="WP_252852620.1">
    <property type="nucleotide sequence ID" value="NZ_JAMXLR010000036.1"/>
</dbReference>